<dbReference type="Gene3D" id="2.10.230.10">
    <property type="entry name" value="Heat shock protein DnaJ, cysteine-rich domain"/>
    <property type="match status" value="1"/>
</dbReference>
<dbReference type="GO" id="GO:0042026">
    <property type="term" value="P:protein refolding"/>
    <property type="evidence" value="ECO:0007669"/>
    <property type="project" value="TreeGrafter"/>
</dbReference>
<dbReference type="InterPro" id="IPR036410">
    <property type="entry name" value="HSP_DnaJ_Cys-rich_dom_sf"/>
</dbReference>
<keyword evidence="1" id="KW-0496">Mitochondrion</keyword>
<dbReference type="PANTHER" id="PTHR43096">
    <property type="entry name" value="DNAJ HOMOLOG 1, MITOCHONDRIAL-RELATED"/>
    <property type="match status" value="1"/>
</dbReference>
<organism evidence="1">
    <name type="scientific">Zygnema circumcarinatum</name>
    <name type="common">Green alga</name>
    <dbReference type="NCBI Taxonomy" id="35869"/>
    <lineage>
        <taxon>Eukaryota</taxon>
        <taxon>Viridiplantae</taxon>
        <taxon>Streptophyta</taxon>
        <taxon>Zygnematophyceae</taxon>
        <taxon>Zygnematophycidae</taxon>
        <taxon>Zygnematales</taxon>
        <taxon>Zygnemataceae</taxon>
        <taxon>Zygnema</taxon>
    </lineage>
</organism>
<dbReference type="GO" id="GO:0051082">
    <property type="term" value="F:unfolded protein binding"/>
    <property type="evidence" value="ECO:0007669"/>
    <property type="project" value="TreeGrafter"/>
</dbReference>
<dbReference type="PANTHER" id="PTHR43096:SF48">
    <property type="entry name" value="CHAPERONE PROTEIN DNAJ"/>
    <property type="match status" value="1"/>
</dbReference>
<name>A0A6N0GXI9_ZYGCR</name>
<geneLocation type="mitochondrion" evidence="1"/>
<gene>
    <name evidence="1" type="primary">DnaJ</name>
</gene>
<evidence type="ECO:0000313" key="1">
    <source>
        <dbReference type="EMBL" id="QKQ14698.1"/>
    </source>
</evidence>
<dbReference type="EMBL" id="MT040698">
    <property type="protein sequence ID" value="QKQ14698.1"/>
    <property type="molecule type" value="Genomic_DNA"/>
</dbReference>
<protein>
    <submittedName>
        <fullName evidence="1">Molecular chaperone DnaJ</fullName>
    </submittedName>
</protein>
<accession>A0A6N0GXI9</accession>
<dbReference type="SUPFAM" id="SSF57938">
    <property type="entry name" value="DnaJ/Hsp40 cysteine-rich domain"/>
    <property type="match status" value="1"/>
</dbReference>
<dbReference type="GO" id="GO:0005737">
    <property type="term" value="C:cytoplasm"/>
    <property type="evidence" value="ECO:0007669"/>
    <property type="project" value="TreeGrafter"/>
</dbReference>
<proteinExistence type="predicted"/>
<reference evidence="1" key="1">
    <citation type="journal article" date="2020" name="J. Exp. Bot.">
        <title>Zygnema circumcarinatum UTEX 1559 chloroplast and mitochondrial genomes provide insight into land plant evolution.</title>
        <authorList>
            <person name="Orton L.M."/>
            <person name="Fitzek E."/>
            <person name="Feng X."/>
            <person name="Grayburn W.S."/>
            <person name="Mower J.P."/>
            <person name="Liu K."/>
            <person name="Zhang C."/>
            <person name="Duvall M.R."/>
            <person name="Yin Y."/>
        </authorList>
    </citation>
    <scope>NUCLEOTIDE SEQUENCE</scope>
    <source>
        <strain evidence="1">UTEX 1559 mating type +</strain>
    </source>
</reference>
<dbReference type="AlphaFoldDB" id="A0A6N0GXI9"/>
<sequence length="116" mass="12786">MKDIFALFSDIFISGRGPFESFFRQAQQTTRKGTDLRITLKLSLKEVANGVDKKIKIKRYAKRDRCGGNGAKDRTAIPTCSICKGTAQTKKIANTILGKVMATIFCNACYAEGNTI</sequence>